<dbReference type="SUPFAM" id="SSF51735">
    <property type="entry name" value="NAD(P)-binding Rossmann-fold domains"/>
    <property type="match status" value="1"/>
</dbReference>
<name>A0A645DQB6_9ZZZZ</name>
<gene>
    <name evidence="2" type="primary">gdh_33</name>
    <name evidence="2" type="ORF">SDC9_138648</name>
</gene>
<dbReference type="Gene3D" id="3.40.50.720">
    <property type="entry name" value="NAD(P)-binding Rossmann-like Domain"/>
    <property type="match status" value="1"/>
</dbReference>
<proteinExistence type="predicted"/>
<protein>
    <submittedName>
        <fullName evidence="2">NADP-specific glutamate dehydrogenase</fullName>
        <ecNumber evidence="2">1.4.1.4</ecNumber>
    </submittedName>
</protein>
<dbReference type="EMBL" id="VSSQ01038562">
    <property type="protein sequence ID" value="MPM91517.1"/>
    <property type="molecule type" value="Genomic_DNA"/>
</dbReference>
<dbReference type="EC" id="1.4.1.4" evidence="2"/>
<dbReference type="GO" id="GO:0006537">
    <property type="term" value="P:glutamate biosynthetic process"/>
    <property type="evidence" value="ECO:0007669"/>
    <property type="project" value="TreeGrafter"/>
</dbReference>
<keyword evidence="2" id="KW-0560">Oxidoreductase</keyword>
<comment type="caution">
    <text evidence="2">The sequence shown here is derived from an EMBL/GenBank/DDBJ whole genome shotgun (WGS) entry which is preliminary data.</text>
</comment>
<dbReference type="Pfam" id="PF00208">
    <property type="entry name" value="ELFV_dehydrog"/>
    <property type="match status" value="1"/>
</dbReference>
<dbReference type="InterPro" id="IPR036291">
    <property type="entry name" value="NAD(P)-bd_dom_sf"/>
</dbReference>
<feature type="domain" description="Glutamate/phenylalanine/leucine/valine/L-tryptophan dehydrogenase C-terminal" evidence="1">
    <location>
        <begin position="1"/>
        <end position="98"/>
    </location>
</feature>
<dbReference type="SMART" id="SM00839">
    <property type="entry name" value="ELFV_dehydrog"/>
    <property type="match status" value="1"/>
</dbReference>
<dbReference type="GO" id="GO:0004354">
    <property type="term" value="F:glutamate dehydrogenase (NADP+) activity"/>
    <property type="evidence" value="ECO:0007669"/>
    <property type="project" value="UniProtKB-EC"/>
</dbReference>
<dbReference type="InterPro" id="IPR006096">
    <property type="entry name" value="Glu/Leu/Phe/Val/Trp_DH_C"/>
</dbReference>
<dbReference type="Gene3D" id="1.10.285.10">
    <property type="entry name" value="Glutamate Dehydrogenase, chain A, domain 3"/>
    <property type="match status" value="1"/>
</dbReference>
<sequence>MPCTPAAEEVFHEKGVLYGPGKAANAGGVAVSGLEMAQNSMRLSWSFQEVDRQLHEIMKRIYASAAQAAEEYSMPGDLVAGSNIAGFIKVADAMLWQGVSY</sequence>
<dbReference type="PANTHER" id="PTHR43571:SF1">
    <property type="entry name" value="NADP-SPECIFIC GLUTAMATE DEHYDROGENASE 1-RELATED"/>
    <property type="match status" value="1"/>
</dbReference>
<evidence type="ECO:0000259" key="1">
    <source>
        <dbReference type="SMART" id="SM00839"/>
    </source>
</evidence>
<organism evidence="2">
    <name type="scientific">bioreactor metagenome</name>
    <dbReference type="NCBI Taxonomy" id="1076179"/>
    <lineage>
        <taxon>unclassified sequences</taxon>
        <taxon>metagenomes</taxon>
        <taxon>ecological metagenomes</taxon>
    </lineage>
</organism>
<evidence type="ECO:0000313" key="2">
    <source>
        <dbReference type="EMBL" id="MPM91517.1"/>
    </source>
</evidence>
<accession>A0A645DQB6</accession>
<reference evidence="2" key="1">
    <citation type="submission" date="2019-08" db="EMBL/GenBank/DDBJ databases">
        <authorList>
            <person name="Kucharzyk K."/>
            <person name="Murdoch R.W."/>
            <person name="Higgins S."/>
            <person name="Loffler F."/>
        </authorList>
    </citation>
    <scope>NUCLEOTIDE SEQUENCE</scope>
</reference>
<dbReference type="PANTHER" id="PTHR43571">
    <property type="entry name" value="NADP-SPECIFIC GLUTAMATE DEHYDROGENASE 1-RELATED"/>
    <property type="match status" value="1"/>
</dbReference>
<dbReference type="AlphaFoldDB" id="A0A645DQB6"/>
<dbReference type="GO" id="GO:0005829">
    <property type="term" value="C:cytosol"/>
    <property type="evidence" value="ECO:0007669"/>
    <property type="project" value="TreeGrafter"/>
</dbReference>
<dbReference type="InterPro" id="IPR050724">
    <property type="entry name" value="Glu_Leu_Phe_Val_DH"/>
</dbReference>